<dbReference type="InterPro" id="IPR036754">
    <property type="entry name" value="YbaK/aa-tRNA-synt-asso_dom_sf"/>
</dbReference>
<evidence type="ECO:0000256" key="1">
    <source>
        <dbReference type="ARBA" id="ARBA00010201"/>
    </source>
</evidence>
<name>A0A7T5UIU3_9BACT</name>
<proteinExistence type="inferred from homology"/>
<comment type="similarity">
    <text evidence="1">Belongs to the PRORSD1 family.</text>
</comment>
<keyword evidence="2" id="KW-0812">Transmembrane</keyword>
<reference evidence="4 5" key="1">
    <citation type="submission" date="2020-07" db="EMBL/GenBank/DDBJ databases">
        <title>Huge and variable diversity of episymbiotic CPR bacteria and DPANN archaea in groundwater ecosystems.</title>
        <authorList>
            <person name="He C.Y."/>
            <person name="Keren R."/>
            <person name="Whittaker M."/>
            <person name="Farag I.F."/>
            <person name="Doudna J."/>
            <person name="Cate J.H.D."/>
            <person name="Banfield J.F."/>
        </authorList>
    </citation>
    <scope>NUCLEOTIDE SEQUENCE [LARGE SCALE GENOMIC DNA]</scope>
    <source>
        <strain evidence="4">NC_groundwater_70_Ag_B-0.1um_54_66</strain>
    </source>
</reference>
<dbReference type="AlphaFoldDB" id="A0A7T5UIU3"/>
<dbReference type="EMBL" id="CP066681">
    <property type="protein sequence ID" value="QQG37341.1"/>
    <property type="molecule type" value="Genomic_DNA"/>
</dbReference>
<feature type="transmembrane region" description="Helical" evidence="2">
    <location>
        <begin position="20"/>
        <end position="37"/>
    </location>
</feature>
<dbReference type="InterPro" id="IPR040285">
    <property type="entry name" value="ProX/PRXD1"/>
</dbReference>
<dbReference type="Proteomes" id="UP000595362">
    <property type="component" value="Chromosome"/>
</dbReference>
<keyword evidence="2" id="KW-0472">Membrane</keyword>
<dbReference type="CDD" id="cd04335">
    <property type="entry name" value="PrdX_deacylase"/>
    <property type="match status" value="1"/>
</dbReference>
<dbReference type="PANTHER" id="PTHR31423:SF3">
    <property type="entry name" value="PROLYL-TRNA SYNTHETASE ASSOCIATED DOMAIN-CONTAINING PROTEIN 1-RELATED"/>
    <property type="match status" value="1"/>
</dbReference>
<dbReference type="SUPFAM" id="SSF55826">
    <property type="entry name" value="YbaK/ProRS associated domain"/>
    <property type="match status" value="1"/>
</dbReference>
<evidence type="ECO:0000259" key="3">
    <source>
        <dbReference type="Pfam" id="PF04073"/>
    </source>
</evidence>
<dbReference type="PANTHER" id="PTHR31423">
    <property type="entry name" value="YBAK DOMAIN-CONTAINING PROTEIN"/>
    <property type="match status" value="1"/>
</dbReference>
<dbReference type="GO" id="GO:0002161">
    <property type="term" value="F:aminoacyl-tRNA deacylase activity"/>
    <property type="evidence" value="ECO:0007669"/>
    <property type="project" value="InterPro"/>
</dbReference>
<accession>A0A7T5UIU3</accession>
<keyword evidence="2" id="KW-1133">Transmembrane helix</keyword>
<evidence type="ECO:0000256" key="2">
    <source>
        <dbReference type="SAM" id="Phobius"/>
    </source>
</evidence>
<dbReference type="GO" id="GO:0004812">
    <property type="term" value="F:aminoacyl-tRNA ligase activity"/>
    <property type="evidence" value="ECO:0007669"/>
    <property type="project" value="UniProtKB-KW"/>
</dbReference>
<protein>
    <submittedName>
        <fullName evidence="4">Prolyl-tRNA synthetase associated domain-containing protein</fullName>
    </submittedName>
</protein>
<evidence type="ECO:0000313" key="4">
    <source>
        <dbReference type="EMBL" id="QQG37341.1"/>
    </source>
</evidence>
<feature type="domain" description="YbaK/aminoacyl-tRNA synthetase-associated" evidence="3">
    <location>
        <begin position="39"/>
        <end position="163"/>
    </location>
</feature>
<keyword evidence="4" id="KW-0436">Ligase</keyword>
<dbReference type="InterPro" id="IPR007214">
    <property type="entry name" value="YbaK/aa-tRNA-synth-assoc-dom"/>
</dbReference>
<evidence type="ECO:0000313" key="5">
    <source>
        <dbReference type="Proteomes" id="UP000595362"/>
    </source>
</evidence>
<dbReference type="FunFam" id="3.90.960.10:FF:000005">
    <property type="entry name" value="Putative prolyl-tRNA synthetase"/>
    <property type="match status" value="1"/>
</dbReference>
<organism evidence="4 5">
    <name type="scientific">Micavibrio aeruginosavorus</name>
    <dbReference type="NCBI Taxonomy" id="349221"/>
    <lineage>
        <taxon>Bacteria</taxon>
        <taxon>Pseudomonadati</taxon>
        <taxon>Bdellovibrionota</taxon>
        <taxon>Bdellovibrionia</taxon>
        <taxon>Bdellovibrionales</taxon>
        <taxon>Pseudobdellovibrionaceae</taxon>
        <taxon>Micavibrio</taxon>
    </lineage>
</organism>
<keyword evidence="4" id="KW-0030">Aminoacyl-tRNA synthetase</keyword>
<gene>
    <name evidence="4" type="ORF">HYS17_02035</name>
</gene>
<dbReference type="Gene3D" id="3.90.960.10">
    <property type="entry name" value="YbaK/aminoacyl-tRNA synthetase-associated domain"/>
    <property type="match status" value="1"/>
</dbReference>
<sequence length="187" mass="21040">MTLETPPESQIDWPPLPTPAGALFAILADLGISYVLYHHRPVFTVEESLDIERGMPGAHCRNLFVRDKKGAMFLVVARNETAIDLKKLADMLSCGRLSFGSPDRLWAYLGVRPGSVCPFAIVNDRARQVRIVLDRSMMDYETVNYHPMENHMTIGLSPRDLLTYIRHADHEPQILDLTPAAPDESEN</sequence>
<dbReference type="Pfam" id="PF04073">
    <property type="entry name" value="tRNA_edit"/>
    <property type="match status" value="1"/>
</dbReference>